<dbReference type="AlphaFoldDB" id="A0A2S6G5L2"/>
<evidence type="ECO:0000313" key="2">
    <source>
        <dbReference type="EMBL" id="PPK50070.1"/>
    </source>
</evidence>
<dbReference type="RefSeq" id="WP_219820652.1">
    <property type="nucleotide sequence ID" value="NZ_PTIT01000035.1"/>
</dbReference>
<feature type="chain" id="PRO_5015548254" evidence="1">
    <location>
        <begin position="26"/>
        <end position="104"/>
    </location>
</feature>
<proteinExistence type="predicted"/>
<dbReference type="EMBL" id="PTIT01000035">
    <property type="protein sequence ID" value="PPK50070.1"/>
    <property type="molecule type" value="Genomic_DNA"/>
</dbReference>
<reference evidence="2 5" key="1">
    <citation type="submission" date="2018-02" db="EMBL/GenBank/DDBJ databases">
        <title>Deep subsurface shale carbon reservoir microbial communities from Ohio and West Virginia, USA.</title>
        <authorList>
            <person name="Wrighton K."/>
        </authorList>
    </citation>
    <scope>NUCLEOTIDE SEQUENCE [LARGE SCALE GENOMIC DNA]</scope>
    <source>
        <strain evidence="2 5">UTICA-S1B6</strain>
    </source>
</reference>
<name>A0A2S6G5L2_9GAMM</name>
<dbReference type="EMBL" id="PTIU01000014">
    <property type="protein sequence ID" value="PPK54425.1"/>
    <property type="molecule type" value="Genomic_DNA"/>
</dbReference>
<accession>A0A2S6G5L2</accession>
<dbReference type="Gene3D" id="6.10.80.10">
    <property type="entry name" value="Hexameric tyrosine-coordinated heme protein (HTHP)"/>
    <property type="match status" value="1"/>
</dbReference>
<gene>
    <name evidence="3" type="ORF">B0H24_101417</name>
    <name evidence="2" type="ORF">BY455_13514</name>
</gene>
<protein>
    <submittedName>
        <fullName evidence="3">Hexameric tyrosine-coordinated heme protein (HTHP)</fullName>
    </submittedName>
</protein>
<dbReference type="Pfam" id="PF11534">
    <property type="entry name" value="HTHP"/>
    <property type="match status" value="1"/>
</dbReference>
<dbReference type="InterPro" id="IPR038125">
    <property type="entry name" value="HTHP_sf"/>
</dbReference>
<evidence type="ECO:0000256" key="1">
    <source>
        <dbReference type="SAM" id="SignalP"/>
    </source>
</evidence>
<reference evidence="3 4" key="2">
    <citation type="submission" date="2018-02" db="EMBL/GenBank/DDBJ databases">
        <title>Subsurface microbial communities from deep shales in Ohio and West Virginia, USA.</title>
        <authorList>
            <person name="Wrighton K."/>
        </authorList>
    </citation>
    <scope>NUCLEOTIDE SEQUENCE [LARGE SCALE GENOMIC DNA]</scope>
    <source>
        <strain evidence="3 4">UTICA-S1B9</strain>
    </source>
</reference>
<feature type="signal peptide" evidence="1">
    <location>
        <begin position="1"/>
        <end position="25"/>
    </location>
</feature>
<dbReference type="Proteomes" id="UP000239648">
    <property type="component" value="Unassembled WGS sequence"/>
</dbReference>
<evidence type="ECO:0000313" key="5">
    <source>
        <dbReference type="Proteomes" id="UP000239648"/>
    </source>
</evidence>
<dbReference type="InterPro" id="IPR021111">
    <property type="entry name" value="Hexamer_Tyr-coord_heme_pr_HTHP"/>
</dbReference>
<organism evidence="3 4">
    <name type="scientific">Marinobacter persicus</name>
    <dbReference type="NCBI Taxonomy" id="930118"/>
    <lineage>
        <taxon>Bacteria</taxon>
        <taxon>Pseudomonadati</taxon>
        <taxon>Pseudomonadota</taxon>
        <taxon>Gammaproteobacteria</taxon>
        <taxon>Pseudomonadales</taxon>
        <taxon>Marinobacteraceae</taxon>
        <taxon>Marinobacter</taxon>
    </lineage>
</organism>
<evidence type="ECO:0000313" key="3">
    <source>
        <dbReference type="EMBL" id="PPK54425.1"/>
    </source>
</evidence>
<comment type="caution">
    <text evidence="3">The sequence shown here is derived from an EMBL/GenBank/DDBJ whole genome shotgun (WGS) entry which is preliminary data.</text>
</comment>
<keyword evidence="5" id="KW-1185">Reference proteome</keyword>
<evidence type="ECO:0000313" key="4">
    <source>
        <dbReference type="Proteomes" id="UP000239446"/>
    </source>
</evidence>
<keyword evidence="1" id="KW-0732">Signal</keyword>
<dbReference type="Proteomes" id="UP000239446">
    <property type="component" value="Unassembled WGS sequence"/>
</dbReference>
<sequence length="104" mass="11546">MMKPRNNILAVCAALILSLPLSVQAEEDGKANVWLPSLITETPQEGFELAIKLARMGVKSTQSDKETLFREREKYSQDGEALIHASEVIAVHFQTVAAANNHWK</sequence>